<comment type="caution">
    <text evidence="1">The sequence shown here is derived from an EMBL/GenBank/DDBJ whole genome shotgun (WGS) entry which is preliminary data.</text>
</comment>
<dbReference type="Proteomes" id="UP000827986">
    <property type="component" value="Unassembled WGS sequence"/>
</dbReference>
<dbReference type="AlphaFoldDB" id="A0A9D4ARX0"/>
<dbReference type="EMBL" id="JAHDVG010000487">
    <property type="protein sequence ID" value="KAH1166261.1"/>
    <property type="molecule type" value="Genomic_DNA"/>
</dbReference>
<evidence type="ECO:0000313" key="2">
    <source>
        <dbReference type="Proteomes" id="UP000827986"/>
    </source>
</evidence>
<organism evidence="1 2">
    <name type="scientific">Mauremys mutica</name>
    <name type="common">yellowpond turtle</name>
    <dbReference type="NCBI Taxonomy" id="74926"/>
    <lineage>
        <taxon>Eukaryota</taxon>
        <taxon>Metazoa</taxon>
        <taxon>Chordata</taxon>
        <taxon>Craniata</taxon>
        <taxon>Vertebrata</taxon>
        <taxon>Euteleostomi</taxon>
        <taxon>Archelosauria</taxon>
        <taxon>Testudinata</taxon>
        <taxon>Testudines</taxon>
        <taxon>Cryptodira</taxon>
        <taxon>Durocryptodira</taxon>
        <taxon>Testudinoidea</taxon>
        <taxon>Geoemydidae</taxon>
        <taxon>Geoemydinae</taxon>
        <taxon>Mauremys</taxon>
    </lineage>
</organism>
<gene>
    <name evidence="1" type="ORF">KIL84_015433</name>
</gene>
<keyword evidence="2" id="KW-1185">Reference proteome</keyword>
<proteinExistence type="predicted"/>
<protein>
    <submittedName>
        <fullName evidence="1">Uncharacterized protein</fullName>
    </submittedName>
</protein>
<reference evidence="1" key="1">
    <citation type="submission" date="2021-09" db="EMBL/GenBank/DDBJ databases">
        <title>The genome of Mauremys mutica provides insights into the evolution of semi-aquatic lifestyle.</title>
        <authorList>
            <person name="Gong S."/>
            <person name="Gao Y."/>
        </authorList>
    </citation>
    <scope>NUCLEOTIDE SEQUENCE</scope>
    <source>
        <strain evidence="1">MM-2020</strain>
        <tissue evidence="1">Muscle</tissue>
    </source>
</reference>
<accession>A0A9D4ARX0</accession>
<name>A0A9D4ARX0_9SAUR</name>
<evidence type="ECO:0000313" key="1">
    <source>
        <dbReference type="EMBL" id="KAH1166261.1"/>
    </source>
</evidence>
<sequence>MSVQFEGVCMCICVWCGCTYSGEQIGEQFYLTFPFPSEVEVKQIFTVITFYSHQIVHTKWLKVKVLLVHISLIQGILPLRLGFNLLLTIVLANMYLFHVENVHKLFANNLMLIPNDTKDRIFTACLVW</sequence>